<evidence type="ECO:0000313" key="2">
    <source>
        <dbReference type="EMBL" id="QHT09845.1"/>
    </source>
</evidence>
<evidence type="ECO:0000256" key="1">
    <source>
        <dbReference type="SAM" id="Phobius"/>
    </source>
</evidence>
<dbReference type="AlphaFoldDB" id="A0A6C0D2B9"/>
<accession>A0A6C0D2B9</accession>
<reference evidence="2" key="1">
    <citation type="journal article" date="2020" name="Nature">
        <title>Giant virus diversity and host interactions through global metagenomics.</title>
        <authorList>
            <person name="Schulz F."/>
            <person name="Roux S."/>
            <person name="Paez-Espino D."/>
            <person name="Jungbluth S."/>
            <person name="Walsh D.A."/>
            <person name="Denef V.J."/>
            <person name="McMahon K.D."/>
            <person name="Konstantinidis K.T."/>
            <person name="Eloe-Fadrosh E.A."/>
            <person name="Kyrpides N.C."/>
            <person name="Woyke T."/>
        </authorList>
    </citation>
    <scope>NUCLEOTIDE SEQUENCE</scope>
    <source>
        <strain evidence="2">GVMAG-M-3300023174-102</strain>
    </source>
</reference>
<dbReference type="EMBL" id="MN739517">
    <property type="protein sequence ID" value="QHT09845.1"/>
    <property type="molecule type" value="Genomic_DNA"/>
</dbReference>
<protein>
    <submittedName>
        <fullName evidence="2">Uncharacterized protein</fullName>
    </submittedName>
</protein>
<keyword evidence="1" id="KW-0472">Membrane</keyword>
<name>A0A6C0D2B9_9ZZZZ</name>
<proteinExistence type="predicted"/>
<feature type="transmembrane region" description="Helical" evidence="1">
    <location>
        <begin position="54"/>
        <end position="74"/>
    </location>
</feature>
<organism evidence="2">
    <name type="scientific">viral metagenome</name>
    <dbReference type="NCBI Taxonomy" id="1070528"/>
    <lineage>
        <taxon>unclassified sequences</taxon>
        <taxon>metagenomes</taxon>
        <taxon>organismal metagenomes</taxon>
    </lineage>
</organism>
<sequence>MANIEHLSEGQKWVIGLYCALLFLLIASPFMYRLTNRITEMVGLETSYNGCPNMYGLVLHAIVFLLLVRVLMLIPKLNV</sequence>
<keyword evidence="1" id="KW-0812">Transmembrane</keyword>
<feature type="transmembrane region" description="Helical" evidence="1">
    <location>
        <begin position="12"/>
        <end position="34"/>
    </location>
</feature>
<keyword evidence="1" id="KW-1133">Transmembrane helix</keyword>